<sequence>MRIVWAMFVLAAFLAPAAQAEDAAIARDLARDLAPTGTLRAAINLGNAVLARKGADGALSGVSVDLARALSERIGVPLVLVPYDSAGAVSEAAASGAWDVCFLARDPKRAEGIVFTAPYLVIEGGYLVPAASPIRALDAVDRDGVRIAVGRGSAYDLYLSRTIRHATLVRARTSPAAIALFAESGLEVAANVRQPLEAYAAAHPQVRMLPGRFMEIAQAMGVPKGRDAGAAYLRRFVEAMKADGFVAKALDANGQAATVAPAE</sequence>
<dbReference type="Proteomes" id="UP001055117">
    <property type="component" value="Unassembled WGS sequence"/>
</dbReference>
<comment type="caution">
    <text evidence="4">The sequence shown here is derived from an EMBL/GenBank/DDBJ whole genome shotgun (WGS) entry which is preliminary data.</text>
</comment>
<name>A0ABQ4QF49_9HYPH</name>
<evidence type="ECO:0000259" key="3">
    <source>
        <dbReference type="SMART" id="SM00062"/>
    </source>
</evidence>
<keyword evidence="1 2" id="KW-0732">Signal</keyword>
<dbReference type="PANTHER" id="PTHR35936:SF17">
    <property type="entry name" value="ARGININE-BINDING EXTRACELLULAR PROTEIN ARTP"/>
    <property type="match status" value="1"/>
</dbReference>
<proteinExistence type="predicted"/>
<organism evidence="4 5">
    <name type="scientific">Methylobacterium cerastii</name>
    <dbReference type="NCBI Taxonomy" id="932741"/>
    <lineage>
        <taxon>Bacteria</taxon>
        <taxon>Pseudomonadati</taxon>
        <taxon>Pseudomonadota</taxon>
        <taxon>Alphaproteobacteria</taxon>
        <taxon>Hyphomicrobiales</taxon>
        <taxon>Methylobacteriaceae</taxon>
        <taxon>Methylobacterium</taxon>
    </lineage>
</organism>
<protein>
    <recommendedName>
        <fullName evidence="3">Solute-binding protein family 3/N-terminal domain-containing protein</fullName>
    </recommendedName>
</protein>
<evidence type="ECO:0000256" key="2">
    <source>
        <dbReference type="SAM" id="SignalP"/>
    </source>
</evidence>
<evidence type="ECO:0000313" key="4">
    <source>
        <dbReference type="EMBL" id="GJD43872.1"/>
    </source>
</evidence>
<dbReference type="Pfam" id="PF00497">
    <property type="entry name" value="SBP_bac_3"/>
    <property type="match status" value="1"/>
</dbReference>
<dbReference type="CDD" id="cd13623">
    <property type="entry name" value="PBP2_AA_hypothetical"/>
    <property type="match status" value="1"/>
</dbReference>
<accession>A0ABQ4QF49</accession>
<feature type="domain" description="Solute-binding protein family 3/N-terminal" evidence="3">
    <location>
        <begin position="38"/>
        <end position="257"/>
    </location>
</feature>
<dbReference type="SUPFAM" id="SSF53850">
    <property type="entry name" value="Periplasmic binding protein-like II"/>
    <property type="match status" value="1"/>
</dbReference>
<dbReference type="PANTHER" id="PTHR35936">
    <property type="entry name" value="MEMBRANE-BOUND LYTIC MUREIN TRANSGLYCOSYLASE F"/>
    <property type="match status" value="1"/>
</dbReference>
<feature type="signal peptide" evidence="2">
    <location>
        <begin position="1"/>
        <end position="20"/>
    </location>
</feature>
<gene>
    <name evidence="4" type="ORF">AFCDBAGC_1731</name>
</gene>
<evidence type="ECO:0000313" key="5">
    <source>
        <dbReference type="Proteomes" id="UP001055117"/>
    </source>
</evidence>
<evidence type="ECO:0000256" key="1">
    <source>
        <dbReference type="ARBA" id="ARBA00022729"/>
    </source>
</evidence>
<dbReference type="EMBL" id="BPQG01000025">
    <property type="protein sequence ID" value="GJD43872.1"/>
    <property type="molecule type" value="Genomic_DNA"/>
</dbReference>
<feature type="chain" id="PRO_5047285305" description="Solute-binding protein family 3/N-terminal domain-containing protein" evidence="2">
    <location>
        <begin position="21"/>
        <end position="263"/>
    </location>
</feature>
<dbReference type="Gene3D" id="3.40.190.10">
    <property type="entry name" value="Periplasmic binding protein-like II"/>
    <property type="match status" value="2"/>
</dbReference>
<dbReference type="InterPro" id="IPR001638">
    <property type="entry name" value="Solute-binding_3/MltF_N"/>
</dbReference>
<keyword evidence="5" id="KW-1185">Reference proteome</keyword>
<dbReference type="SMART" id="SM00062">
    <property type="entry name" value="PBPb"/>
    <property type="match status" value="1"/>
</dbReference>
<dbReference type="RefSeq" id="WP_238271885.1">
    <property type="nucleotide sequence ID" value="NZ_BPQG01000025.1"/>
</dbReference>
<reference evidence="4 5" key="1">
    <citation type="journal article" date="2021" name="Front. Microbiol.">
        <title>Comprehensive Comparative Genomics and Phenotyping of Methylobacterium Species.</title>
        <authorList>
            <person name="Alessa O."/>
            <person name="Ogura Y."/>
            <person name="Fujitani Y."/>
            <person name="Takami H."/>
            <person name="Hayashi T."/>
            <person name="Sahin N."/>
            <person name="Tani A."/>
        </authorList>
    </citation>
    <scope>NUCLEOTIDE SEQUENCE [LARGE SCALE GENOMIC DNA]</scope>
    <source>
        <strain evidence="4 5">DSM 23679</strain>
    </source>
</reference>